<dbReference type="GO" id="GO:0022857">
    <property type="term" value="F:transmembrane transporter activity"/>
    <property type="evidence" value="ECO:0007669"/>
    <property type="project" value="InterPro"/>
</dbReference>
<feature type="transmembrane region" description="Helical" evidence="6">
    <location>
        <begin position="240"/>
        <end position="257"/>
    </location>
</feature>
<comment type="caution">
    <text evidence="8">The sequence shown here is derived from an EMBL/GenBank/DDBJ whole genome shotgun (WGS) entry which is preliminary data.</text>
</comment>
<dbReference type="InterPro" id="IPR036259">
    <property type="entry name" value="MFS_trans_sf"/>
</dbReference>
<feature type="transmembrane region" description="Helical" evidence="6">
    <location>
        <begin position="331"/>
        <end position="353"/>
    </location>
</feature>
<protein>
    <submittedName>
        <fullName evidence="8">Putative MFS family arabinose efflux permease</fullName>
    </submittedName>
</protein>
<comment type="subcellular location">
    <subcellularLocation>
        <location evidence="1">Cell membrane</location>
        <topology evidence="1">Multi-pass membrane protein</topology>
    </subcellularLocation>
</comment>
<gene>
    <name evidence="8" type="ORF">CLV63_10666</name>
</gene>
<keyword evidence="4 6" id="KW-1133">Transmembrane helix</keyword>
<feature type="transmembrane region" description="Helical" evidence="6">
    <location>
        <begin position="39"/>
        <end position="63"/>
    </location>
</feature>
<name>A0A2P8DLE4_9ACTN</name>
<dbReference type="PANTHER" id="PTHR43124">
    <property type="entry name" value="PURINE EFFLUX PUMP PBUE"/>
    <property type="match status" value="1"/>
</dbReference>
<feature type="transmembrane region" description="Helical" evidence="6">
    <location>
        <begin position="293"/>
        <end position="310"/>
    </location>
</feature>
<dbReference type="InterPro" id="IPR050189">
    <property type="entry name" value="MFS_Efflux_Transporters"/>
</dbReference>
<feature type="transmembrane region" description="Helical" evidence="6">
    <location>
        <begin position="359"/>
        <end position="380"/>
    </location>
</feature>
<evidence type="ECO:0000256" key="2">
    <source>
        <dbReference type="ARBA" id="ARBA00022475"/>
    </source>
</evidence>
<keyword evidence="9" id="KW-1185">Reference proteome</keyword>
<keyword evidence="3 6" id="KW-0812">Transmembrane</keyword>
<evidence type="ECO:0000256" key="4">
    <source>
        <dbReference type="ARBA" id="ARBA00022989"/>
    </source>
</evidence>
<organism evidence="8 9">
    <name type="scientific">Murinocardiopsis flavida</name>
    <dbReference type="NCBI Taxonomy" id="645275"/>
    <lineage>
        <taxon>Bacteria</taxon>
        <taxon>Bacillati</taxon>
        <taxon>Actinomycetota</taxon>
        <taxon>Actinomycetes</taxon>
        <taxon>Streptosporangiales</taxon>
        <taxon>Nocardiopsidaceae</taxon>
        <taxon>Murinocardiopsis</taxon>
    </lineage>
</organism>
<evidence type="ECO:0000259" key="7">
    <source>
        <dbReference type="PROSITE" id="PS50850"/>
    </source>
</evidence>
<evidence type="ECO:0000313" key="8">
    <source>
        <dbReference type="EMBL" id="PSK98018.1"/>
    </source>
</evidence>
<dbReference type="Gene3D" id="1.20.1250.20">
    <property type="entry name" value="MFS general substrate transporter like domains"/>
    <property type="match status" value="2"/>
</dbReference>
<evidence type="ECO:0000313" key="9">
    <source>
        <dbReference type="Proteomes" id="UP000240542"/>
    </source>
</evidence>
<proteinExistence type="predicted"/>
<dbReference type="PANTHER" id="PTHR43124:SF10">
    <property type="entry name" value="PURINE EFFLUX PUMP PBUE"/>
    <property type="match status" value="1"/>
</dbReference>
<evidence type="ECO:0000256" key="1">
    <source>
        <dbReference type="ARBA" id="ARBA00004651"/>
    </source>
</evidence>
<dbReference type="Pfam" id="PF07690">
    <property type="entry name" value="MFS_1"/>
    <property type="match status" value="1"/>
</dbReference>
<evidence type="ECO:0000256" key="5">
    <source>
        <dbReference type="ARBA" id="ARBA00023136"/>
    </source>
</evidence>
<evidence type="ECO:0000256" key="3">
    <source>
        <dbReference type="ARBA" id="ARBA00022692"/>
    </source>
</evidence>
<dbReference type="SUPFAM" id="SSF103473">
    <property type="entry name" value="MFS general substrate transporter"/>
    <property type="match status" value="1"/>
</dbReference>
<feature type="transmembrane region" description="Helical" evidence="6">
    <location>
        <begin position="129"/>
        <end position="150"/>
    </location>
</feature>
<keyword evidence="5 6" id="KW-0472">Membrane</keyword>
<sequence>MPGWLLALAAGALVFYTDDYVIAGVIPELAAELRVSTAAAGQLVTVFSLTVAAAAPVAAVLTARMRRRTVLTWAAVVFTAANALAAVTPGFEVLLGLRVLAALAAASATPALFSSAAQLAPPGQIGRHVAVVAFGVTGAIAVGVPAGTWIGGALGWRATFAVMAAAGALAAVGFATQIPRRAGAGAALGLRAQVAIVLRPAISLGLAANLVLMLGSMMLLTYLAPFASALASTGTGGRGVLFAIAGIAGMAGIWAGGLATDRWGPDRTLVIGVAAFVAAMAALALLWPLRPVPIAVLVPIVAVWGAAAFWNSPAVQARLHLLAGHASAQALAVNTSGTYLGVAAGGAVGGVVLAHGGMALLPVVAGGAGLAAVGLFVLAASRTATPQPEDAGHGVDRRDD</sequence>
<feature type="transmembrane region" description="Helical" evidence="6">
    <location>
        <begin position="97"/>
        <end position="117"/>
    </location>
</feature>
<feature type="transmembrane region" description="Helical" evidence="6">
    <location>
        <begin position="156"/>
        <end position="175"/>
    </location>
</feature>
<dbReference type="InterPro" id="IPR020846">
    <property type="entry name" value="MFS_dom"/>
</dbReference>
<feature type="domain" description="Major facilitator superfamily (MFS) profile" evidence="7">
    <location>
        <begin position="4"/>
        <end position="383"/>
    </location>
</feature>
<dbReference type="GO" id="GO:0005886">
    <property type="term" value="C:plasma membrane"/>
    <property type="evidence" value="ECO:0007669"/>
    <property type="project" value="UniProtKB-SubCell"/>
</dbReference>
<dbReference type="RefSeq" id="WP_106582765.1">
    <property type="nucleotide sequence ID" value="NZ_PYGA01000006.1"/>
</dbReference>
<feature type="transmembrane region" description="Helical" evidence="6">
    <location>
        <begin position="269"/>
        <end position="287"/>
    </location>
</feature>
<reference evidence="8 9" key="1">
    <citation type="submission" date="2018-03" db="EMBL/GenBank/DDBJ databases">
        <title>Genomic Encyclopedia of Archaeal and Bacterial Type Strains, Phase II (KMG-II): from individual species to whole genera.</title>
        <authorList>
            <person name="Goeker M."/>
        </authorList>
    </citation>
    <scope>NUCLEOTIDE SEQUENCE [LARGE SCALE GENOMIC DNA]</scope>
    <source>
        <strain evidence="8 9">DSM 45312</strain>
    </source>
</reference>
<keyword evidence="2" id="KW-1003">Cell membrane</keyword>
<dbReference type="AlphaFoldDB" id="A0A2P8DLE4"/>
<dbReference type="InterPro" id="IPR011701">
    <property type="entry name" value="MFS"/>
</dbReference>
<dbReference type="Proteomes" id="UP000240542">
    <property type="component" value="Unassembled WGS sequence"/>
</dbReference>
<evidence type="ECO:0000256" key="6">
    <source>
        <dbReference type="SAM" id="Phobius"/>
    </source>
</evidence>
<accession>A0A2P8DLE4</accession>
<dbReference type="OrthoDB" id="3697899at2"/>
<feature type="transmembrane region" description="Helical" evidence="6">
    <location>
        <begin position="196"/>
        <end position="220"/>
    </location>
</feature>
<dbReference type="PROSITE" id="PS50850">
    <property type="entry name" value="MFS"/>
    <property type="match status" value="1"/>
</dbReference>
<feature type="transmembrane region" description="Helical" evidence="6">
    <location>
        <begin position="70"/>
        <end position="91"/>
    </location>
</feature>
<dbReference type="EMBL" id="PYGA01000006">
    <property type="protein sequence ID" value="PSK98018.1"/>
    <property type="molecule type" value="Genomic_DNA"/>
</dbReference>